<dbReference type="RefSeq" id="WP_226584547.1">
    <property type="nucleotide sequence ID" value="NZ_BLAY01000063.1"/>
</dbReference>
<protein>
    <submittedName>
        <fullName evidence="1">Uncharacterized protein</fullName>
    </submittedName>
</protein>
<dbReference type="EMBL" id="BLAY01000063">
    <property type="protein sequence ID" value="GET39305.1"/>
    <property type="molecule type" value="Genomic_DNA"/>
</dbReference>
<reference evidence="1" key="1">
    <citation type="submission" date="2019-10" db="EMBL/GenBank/DDBJ databases">
        <title>Draft genome sequece of Microseira wollei NIES-4236.</title>
        <authorList>
            <person name="Yamaguchi H."/>
            <person name="Suzuki S."/>
            <person name="Kawachi M."/>
        </authorList>
    </citation>
    <scope>NUCLEOTIDE SEQUENCE</scope>
    <source>
        <strain evidence="1">NIES-4236</strain>
    </source>
</reference>
<gene>
    <name evidence="1" type="ORF">MiSe_40690</name>
</gene>
<evidence type="ECO:0000313" key="2">
    <source>
        <dbReference type="Proteomes" id="UP001050975"/>
    </source>
</evidence>
<evidence type="ECO:0000313" key="1">
    <source>
        <dbReference type="EMBL" id="GET39305.1"/>
    </source>
</evidence>
<comment type="caution">
    <text evidence="1">The sequence shown here is derived from an EMBL/GenBank/DDBJ whole genome shotgun (WGS) entry which is preliminary data.</text>
</comment>
<dbReference type="AlphaFoldDB" id="A0AAV3XBU4"/>
<organism evidence="1 2">
    <name type="scientific">Microseira wollei NIES-4236</name>
    <dbReference type="NCBI Taxonomy" id="2530354"/>
    <lineage>
        <taxon>Bacteria</taxon>
        <taxon>Bacillati</taxon>
        <taxon>Cyanobacteriota</taxon>
        <taxon>Cyanophyceae</taxon>
        <taxon>Oscillatoriophycideae</taxon>
        <taxon>Aerosakkonematales</taxon>
        <taxon>Aerosakkonemataceae</taxon>
        <taxon>Microseira</taxon>
    </lineage>
</organism>
<proteinExistence type="predicted"/>
<sequence>MDTQNSELKQIATQILAGMLANPHIYASVSDEKGRGQQEQDLIVVAIEMAQSLIERVEKM</sequence>
<name>A0AAV3XBU4_9CYAN</name>
<dbReference type="Proteomes" id="UP001050975">
    <property type="component" value="Unassembled WGS sequence"/>
</dbReference>
<keyword evidence="2" id="KW-1185">Reference proteome</keyword>
<accession>A0AAV3XBU4</accession>